<dbReference type="InterPro" id="IPR016035">
    <property type="entry name" value="Acyl_Trfase/lysoPLipase"/>
</dbReference>
<dbReference type="SMART" id="SM00823">
    <property type="entry name" value="PKS_PP"/>
    <property type="match status" value="1"/>
</dbReference>
<dbReference type="GO" id="GO:0071770">
    <property type="term" value="P:DIM/DIP cell wall layer assembly"/>
    <property type="evidence" value="ECO:0007669"/>
    <property type="project" value="TreeGrafter"/>
</dbReference>
<dbReference type="InterPro" id="IPR036736">
    <property type="entry name" value="ACP-like_sf"/>
</dbReference>
<dbReference type="OrthoDB" id="9778690at2"/>
<evidence type="ECO:0000313" key="9">
    <source>
        <dbReference type="Proteomes" id="UP000192411"/>
    </source>
</evidence>
<sequence length="991" mass="103645">MPANGFPDGRVPVVLSAHAEELLVTDADAILRYLRPGMDVSAVAATLLRTRRLRRHRAVVRAASIAELIEGLQALSAEIEHPMVARSSETSTGKTVFVFPGQGNQWPSMGADAYDRSPVYRAQVDECVAAFAAAGHVSPLQYLTAHTPGGDWSQVEIQGAQFVHAVGLAHIWQSCGVTPGITVGHSLGEVAAAYVAGRMTLTDAVAVVIARAKAVDRLQGDYRMAALGISVGETEHLIATVEGWLEVSAVNSKSSVVVSGQRDAVTALVATASDRGLFARELGVNYPGHTTALEALHDDLSVLLPKGQFGDAPMQFIGSATGQAVPAGTGYAHYWYRNLRDTVRFDRAVDAARRQGGTRFVEMSAHASLLFALEDLTGDGPEPSLIVGSGRRDEPLVDTLSAGIAAVAVGDPGFGWSGWADSRTPVLQGFPNAPMRDVHVWAEPEPLAPVFGLTVSSEKWEQSGVFAATGAHRRIAVVDLVGPGSALSAQLRTAIARHGNAEPAQPGEADLILAIAPLLDHPDAEVAAAQIGRIVGEGLFDYADAGGTSCRDVCLVTVGGEHVLLDEPVALPAQAALAAMHRSIGYERPDQAFRHLDLPSWEIDDATATAVIDAARGSVHEGAVRDSASGPALFVRALSEPDAPARDWKLDDGLLDNVVITGGTGAVGLHFARYLAEQGARRIVLLSRTGVDAATVAELTDVAGFGGVEIVAPPCDLRSADQVSAVARDFGGTGASLLIHAAGAARFDDFASISAESFADTAAAKIGGFARMTDLWPMRSDTRILVCSSVSGVWGGRGHAAYSAANRMLDVMAGQLRAKGQHCVALRYGLWRTDPGRASGITARAGVSAIERSGLLPMAPGSAVAASLREHEADPMIMSADPDRLRKFLDSQAVEQSGGATPSDSTPSGDGPTRVIAEVAAVLGIDAATVDRQTSLLDLGLDSLLALDLRKRLRRVIGASVPLGALLGGITSAELIAELDTRSQKVETTRD</sequence>
<dbReference type="EMBL" id="MVIM01000004">
    <property type="protein sequence ID" value="ORB66113.1"/>
    <property type="molecule type" value="Genomic_DNA"/>
</dbReference>
<dbReference type="SMART" id="SM00822">
    <property type="entry name" value="PKS_KR"/>
    <property type="match status" value="1"/>
</dbReference>
<dbReference type="Gene3D" id="3.40.50.720">
    <property type="entry name" value="NAD(P)-binding Rossmann-like Domain"/>
    <property type="match status" value="1"/>
</dbReference>
<dbReference type="SMART" id="SM00827">
    <property type="entry name" value="PKS_AT"/>
    <property type="match status" value="1"/>
</dbReference>
<dbReference type="InterPro" id="IPR013968">
    <property type="entry name" value="PKS_KR"/>
</dbReference>
<evidence type="ECO:0000259" key="7">
    <source>
        <dbReference type="PROSITE" id="PS50075"/>
    </source>
</evidence>
<keyword evidence="2" id="KW-0597">Phosphoprotein</keyword>
<dbReference type="RefSeq" id="WP_083125287.1">
    <property type="nucleotide sequence ID" value="NZ_MVIM01000004.1"/>
</dbReference>
<dbReference type="PANTHER" id="PTHR43775:SF37">
    <property type="entry name" value="SI:DKEY-61P9.11"/>
    <property type="match status" value="1"/>
</dbReference>
<dbReference type="Gene3D" id="1.10.1200.10">
    <property type="entry name" value="ACP-like"/>
    <property type="match status" value="1"/>
</dbReference>
<dbReference type="SUPFAM" id="SSF51735">
    <property type="entry name" value="NAD(P)-binding Rossmann-fold domains"/>
    <property type="match status" value="2"/>
</dbReference>
<dbReference type="InterPro" id="IPR016036">
    <property type="entry name" value="Malonyl_transacylase_ACP-bd"/>
</dbReference>
<accession>A0A1X0JT58</accession>
<keyword evidence="3" id="KW-0808">Transferase</keyword>
<comment type="caution">
    <text evidence="8">The sequence shown here is derived from an EMBL/GenBank/DDBJ whole genome shotgun (WGS) entry which is preliminary data.</text>
</comment>
<dbReference type="GO" id="GO:0005886">
    <property type="term" value="C:plasma membrane"/>
    <property type="evidence" value="ECO:0007669"/>
    <property type="project" value="TreeGrafter"/>
</dbReference>
<organism evidence="8 9">
    <name type="scientific">Mycolicibacterium tusciae</name>
    <dbReference type="NCBI Taxonomy" id="75922"/>
    <lineage>
        <taxon>Bacteria</taxon>
        <taxon>Bacillati</taxon>
        <taxon>Actinomycetota</taxon>
        <taxon>Actinomycetes</taxon>
        <taxon>Mycobacteriales</taxon>
        <taxon>Mycobacteriaceae</taxon>
        <taxon>Mycolicibacterium</taxon>
    </lineage>
</organism>
<dbReference type="STRING" id="75922.BST47_09525"/>
<dbReference type="SUPFAM" id="SSF55048">
    <property type="entry name" value="Probable ACP-binding domain of malonyl-CoA ACP transacylase"/>
    <property type="match status" value="1"/>
</dbReference>
<dbReference type="InterPro" id="IPR050091">
    <property type="entry name" value="PKS_NRPS_Biosynth_Enz"/>
</dbReference>
<dbReference type="InterPro" id="IPR006162">
    <property type="entry name" value="Ppantetheine_attach_site"/>
</dbReference>
<dbReference type="SUPFAM" id="SSF52151">
    <property type="entry name" value="FabD/lysophospholipase-like"/>
    <property type="match status" value="1"/>
</dbReference>
<dbReference type="GO" id="GO:0006633">
    <property type="term" value="P:fatty acid biosynthetic process"/>
    <property type="evidence" value="ECO:0007669"/>
    <property type="project" value="TreeGrafter"/>
</dbReference>
<evidence type="ECO:0000256" key="2">
    <source>
        <dbReference type="ARBA" id="ARBA00022553"/>
    </source>
</evidence>
<keyword evidence="9" id="KW-1185">Reference proteome</keyword>
<dbReference type="Gene3D" id="3.30.70.3290">
    <property type="match status" value="1"/>
</dbReference>
<dbReference type="PROSITE" id="PS50075">
    <property type="entry name" value="CARRIER"/>
    <property type="match status" value="1"/>
</dbReference>
<keyword evidence="5" id="KW-0511">Multifunctional enzyme</keyword>
<dbReference type="InterPro" id="IPR020806">
    <property type="entry name" value="PKS_PP-bd"/>
</dbReference>
<dbReference type="InterPro" id="IPR001227">
    <property type="entry name" value="Ac_transferase_dom_sf"/>
</dbReference>
<feature type="compositionally biased region" description="Polar residues" evidence="6">
    <location>
        <begin position="893"/>
        <end position="908"/>
    </location>
</feature>
<protein>
    <submittedName>
        <fullName evidence="8">Polyketide synthase</fullName>
    </submittedName>
</protein>
<dbReference type="InterPro" id="IPR057326">
    <property type="entry name" value="KR_dom"/>
</dbReference>
<dbReference type="InterPro" id="IPR014043">
    <property type="entry name" value="Acyl_transferase_dom"/>
</dbReference>
<dbReference type="Pfam" id="PF00698">
    <property type="entry name" value="Acyl_transf_1"/>
    <property type="match status" value="1"/>
</dbReference>
<feature type="region of interest" description="Disordered" evidence="6">
    <location>
        <begin position="893"/>
        <end position="912"/>
    </location>
</feature>
<dbReference type="GO" id="GO:0004312">
    <property type="term" value="F:fatty acid synthase activity"/>
    <property type="evidence" value="ECO:0007669"/>
    <property type="project" value="TreeGrafter"/>
</dbReference>
<name>A0A1X0JT58_9MYCO</name>
<dbReference type="PROSITE" id="PS00012">
    <property type="entry name" value="PHOSPHOPANTETHEINE"/>
    <property type="match status" value="1"/>
</dbReference>
<feature type="domain" description="Carrier" evidence="7">
    <location>
        <begin position="906"/>
        <end position="983"/>
    </location>
</feature>
<dbReference type="GO" id="GO:0031177">
    <property type="term" value="F:phosphopantetheine binding"/>
    <property type="evidence" value="ECO:0007669"/>
    <property type="project" value="InterPro"/>
</dbReference>
<dbReference type="Proteomes" id="UP000192411">
    <property type="component" value="Unassembled WGS sequence"/>
</dbReference>
<dbReference type="PANTHER" id="PTHR43775">
    <property type="entry name" value="FATTY ACID SYNTHASE"/>
    <property type="match status" value="1"/>
</dbReference>
<dbReference type="Pfam" id="PF08659">
    <property type="entry name" value="KR"/>
    <property type="match status" value="1"/>
</dbReference>
<dbReference type="Gene3D" id="3.40.366.10">
    <property type="entry name" value="Malonyl-Coenzyme A Acyl Carrier Protein, domain 2"/>
    <property type="match status" value="1"/>
</dbReference>
<evidence type="ECO:0000256" key="1">
    <source>
        <dbReference type="ARBA" id="ARBA00022450"/>
    </source>
</evidence>
<evidence type="ECO:0000256" key="6">
    <source>
        <dbReference type="SAM" id="MobiDB-lite"/>
    </source>
</evidence>
<dbReference type="SUPFAM" id="SSF47336">
    <property type="entry name" value="ACP-like"/>
    <property type="match status" value="1"/>
</dbReference>
<dbReference type="CDD" id="cd05274">
    <property type="entry name" value="KR_FAS_SDR_x"/>
    <property type="match status" value="1"/>
</dbReference>
<proteinExistence type="predicted"/>
<evidence type="ECO:0000256" key="3">
    <source>
        <dbReference type="ARBA" id="ARBA00022679"/>
    </source>
</evidence>
<dbReference type="GO" id="GO:0005737">
    <property type="term" value="C:cytoplasm"/>
    <property type="evidence" value="ECO:0007669"/>
    <property type="project" value="TreeGrafter"/>
</dbReference>
<dbReference type="Pfam" id="PF00550">
    <property type="entry name" value="PP-binding"/>
    <property type="match status" value="1"/>
</dbReference>
<reference evidence="8 9" key="1">
    <citation type="submission" date="2017-02" db="EMBL/GenBank/DDBJ databases">
        <title>The new phylogeny of genus Mycobacterium.</title>
        <authorList>
            <person name="Tortoli E."/>
            <person name="Trovato A."/>
            <person name="Cirillo D.M."/>
        </authorList>
    </citation>
    <scope>NUCLEOTIDE SEQUENCE [LARGE SCALE GENOMIC DNA]</scope>
    <source>
        <strain evidence="8 9">DSM 44338</strain>
    </source>
</reference>
<dbReference type="InterPro" id="IPR009081">
    <property type="entry name" value="PP-bd_ACP"/>
</dbReference>
<dbReference type="NCBIfam" id="NF037940">
    <property type="entry name" value="PKS_MbtD"/>
    <property type="match status" value="1"/>
</dbReference>
<gene>
    <name evidence="8" type="ORF">BST47_09525</name>
</gene>
<keyword evidence="1" id="KW-0596">Phosphopantetheine</keyword>
<evidence type="ECO:0000313" key="8">
    <source>
        <dbReference type="EMBL" id="ORB66113.1"/>
    </source>
</evidence>
<evidence type="ECO:0000256" key="4">
    <source>
        <dbReference type="ARBA" id="ARBA00022857"/>
    </source>
</evidence>
<dbReference type="AlphaFoldDB" id="A0A1X0JT58"/>
<keyword evidence="4" id="KW-0521">NADP</keyword>
<dbReference type="InterPro" id="IPR036291">
    <property type="entry name" value="NAD(P)-bd_dom_sf"/>
</dbReference>
<evidence type="ECO:0000256" key="5">
    <source>
        <dbReference type="ARBA" id="ARBA00023268"/>
    </source>
</evidence>